<sequence>MSYFDPDALKRAPTEAMEGFANHSPAPAVVIEIARDGLSVRNAIGTVERDGTQAGTADHQLEIGS</sequence>
<dbReference type="RefSeq" id="WP_076626467.1">
    <property type="nucleotide sequence ID" value="NZ_CP019312.1"/>
</dbReference>
<organism evidence="1 2">
    <name type="scientific">Tateyamaria omphalii</name>
    <dbReference type="NCBI Taxonomy" id="299262"/>
    <lineage>
        <taxon>Bacteria</taxon>
        <taxon>Pseudomonadati</taxon>
        <taxon>Pseudomonadota</taxon>
        <taxon>Alphaproteobacteria</taxon>
        <taxon>Rhodobacterales</taxon>
        <taxon>Roseobacteraceae</taxon>
        <taxon>Tateyamaria</taxon>
    </lineage>
</organism>
<reference evidence="1 2" key="1">
    <citation type="submission" date="2017-01" db="EMBL/GenBank/DDBJ databases">
        <title>Complete genome of Tateyamaria omphalii DOK1-4 isolated from seawater in Dokdo.</title>
        <authorList>
            <person name="Kim J.H."/>
            <person name="Chi W.-J."/>
        </authorList>
    </citation>
    <scope>NUCLEOTIDE SEQUENCE [LARGE SCALE GENOMIC DNA]</scope>
    <source>
        <strain evidence="1 2">DOK1-4</strain>
    </source>
</reference>
<name>A0A1P8MRA1_9RHOB</name>
<evidence type="ECO:0000313" key="2">
    <source>
        <dbReference type="Proteomes" id="UP000186336"/>
    </source>
</evidence>
<dbReference type="AlphaFoldDB" id="A0A1P8MRA1"/>
<dbReference type="EMBL" id="CP019312">
    <property type="protein sequence ID" value="APX10600.1"/>
    <property type="molecule type" value="Genomic_DNA"/>
</dbReference>
<protein>
    <submittedName>
        <fullName evidence="1">Uncharacterized protein</fullName>
    </submittedName>
</protein>
<keyword evidence="2" id="KW-1185">Reference proteome</keyword>
<gene>
    <name evidence="1" type="ORF">BWR18_01970</name>
</gene>
<evidence type="ECO:0000313" key="1">
    <source>
        <dbReference type="EMBL" id="APX10600.1"/>
    </source>
</evidence>
<dbReference type="Proteomes" id="UP000186336">
    <property type="component" value="Chromosome"/>
</dbReference>
<proteinExistence type="predicted"/>
<accession>A0A1P8MRA1</accession>
<dbReference type="STRING" id="299262.BWR18_01970"/>
<dbReference type="KEGG" id="tom:BWR18_01970"/>